<dbReference type="EMBL" id="JASCZI010030220">
    <property type="protein sequence ID" value="MED6118786.1"/>
    <property type="molecule type" value="Genomic_DNA"/>
</dbReference>
<accession>A0ABU6R314</accession>
<comment type="caution">
    <text evidence="1">The sequence shown here is derived from an EMBL/GenBank/DDBJ whole genome shotgun (WGS) entry which is preliminary data.</text>
</comment>
<evidence type="ECO:0000313" key="2">
    <source>
        <dbReference type="Proteomes" id="UP001341840"/>
    </source>
</evidence>
<sequence length="109" mass="12373">MAENTRLKTLEAELMKFGQRIEEVSDESQAEHARATEAMSLKFDVIQSSLTQIIQEQSRSHSPSMGFSHGSNSRSGWIFSMDQYFEYFRVPEEEQIEIAAIHMSGSAIP</sequence>
<name>A0ABU6R314_9FABA</name>
<protein>
    <submittedName>
        <fullName evidence="1">Uncharacterized protein</fullName>
    </submittedName>
</protein>
<reference evidence="1 2" key="1">
    <citation type="journal article" date="2023" name="Plants (Basel)">
        <title>Bridging the Gap: Combining Genomics and Transcriptomics Approaches to Understand Stylosanthes scabra, an Orphan Legume from the Brazilian Caatinga.</title>
        <authorList>
            <person name="Ferreira-Neto J.R.C."/>
            <person name="da Silva M.D."/>
            <person name="Binneck E."/>
            <person name="de Melo N.F."/>
            <person name="da Silva R.H."/>
            <person name="de Melo A.L.T.M."/>
            <person name="Pandolfi V."/>
            <person name="Bustamante F.O."/>
            <person name="Brasileiro-Vidal A.C."/>
            <person name="Benko-Iseppon A.M."/>
        </authorList>
    </citation>
    <scope>NUCLEOTIDE SEQUENCE [LARGE SCALE GENOMIC DNA]</scope>
    <source>
        <tissue evidence="1">Leaves</tissue>
    </source>
</reference>
<gene>
    <name evidence="1" type="ORF">PIB30_005924</name>
</gene>
<evidence type="ECO:0000313" key="1">
    <source>
        <dbReference type="EMBL" id="MED6118786.1"/>
    </source>
</evidence>
<keyword evidence="2" id="KW-1185">Reference proteome</keyword>
<dbReference type="Proteomes" id="UP001341840">
    <property type="component" value="Unassembled WGS sequence"/>
</dbReference>
<proteinExistence type="predicted"/>
<organism evidence="1 2">
    <name type="scientific">Stylosanthes scabra</name>
    <dbReference type="NCBI Taxonomy" id="79078"/>
    <lineage>
        <taxon>Eukaryota</taxon>
        <taxon>Viridiplantae</taxon>
        <taxon>Streptophyta</taxon>
        <taxon>Embryophyta</taxon>
        <taxon>Tracheophyta</taxon>
        <taxon>Spermatophyta</taxon>
        <taxon>Magnoliopsida</taxon>
        <taxon>eudicotyledons</taxon>
        <taxon>Gunneridae</taxon>
        <taxon>Pentapetalae</taxon>
        <taxon>rosids</taxon>
        <taxon>fabids</taxon>
        <taxon>Fabales</taxon>
        <taxon>Fabaceae</taxon>
        <taxon>Papilionoideae</taxon>
        <taxon>50 kb inversion clade</taxon>
        <taxon>dalbergioids sensu lato</taxon>
        <taxon>Dalbergieae</taxon>
        <taxon>Pterocarpus clade</taxon>
        <taxon>Stylosanthes</taxon>
    </lineage>
</organism>